<protein>
    <submittedName>
        <fullName evidence="1">Uncharacterized protein</fullName>
    </submittedName>
</protein>
<proteinExistence type="predicted"/>
<dbReference type="RefSeq" id="WP_057868727.1">
    <property type="nucleotide sequence ID" value="NZ_AZDX01000003.1"/>
</dbReference>
<comment type="caution">
    <text evidence="1">The sequence shown here is derived from an EMBL/GenBank/DDBJ whole genome shotgun (WGS) entry which is preliminary data.</text>
</comment>
<dbReference type="PATRIC" id="fig|1423759.3.peg.1062"/>
<dbReference type="STRING" id="1423759.FC92_GL001007"/>
<accession>A0A0R1MQC4</accession>
<dbReference type="EMBL" id="AZDX01000003">
    <property type="protein sequence ID" value="KRL07940.1"/>
    <property type="molecule type" value="Genomic_DNA"/>
</dbReference>
<dbReference type="OrthoDB" id="2327057at2"/>
<name>A0A0R1MQC4_9LACO</name>
<sequence>MTDRKTTTEIQTNIIDSINTLVDSKLSATNTPQNKVGVVVQDPSGYNCIVKINGTEFTCTLPEHLHDWISKDDIVIVQDLYGNGLSLTIIGSSGSTRNNTLVIHDEKLNRNISGVTKFESEDGVLSDEDIIIN</sequence>
<dbReference type="GeneID" id="98309598"/>
<keyword evidence="2" id="KW-1185">Reference proteome</keyword>
<organism evidence="1 2">
    <name type="scientific">Liquorilactobacillus hordei DSM 19519</name>
    <dbReference type="NCBI Taxonomy" id="1423759"/>
    <lineage>
        <taxon>Bacteria</taxon>
        <taxon>Bacillati</taxon>
        <taxon>Bacillota</taxon>
        <taxon>Bacilli</taxon>
        <taxon>Lactobacillales</taxon>
        <taxon>Lactobacillaceae</taxon>
        <taxon>Liquorilactobacillus</taxon>
    </lineage>
</organism>
<dbReference type="Proteomes" id="UP000051448">
    <property type="component" value="Unassembled WGS sequence"/>
</dbReference>
<reference evidence="1 2" key="1">
    <citation type="journal article" date="2015" name="Genome Announc.">
        <title>Expanding the biotechnology potential of lactobacilli through comparative genomics of 213 strains and associated genera.</title>
        <authorList>
            <person name="Sun Z."/>
            <person name="Harris H.M."/>
            <person name="McCann A."/>
            <person name="Guo C."/>
            <person name="Argimon S."/>
            <person name="Zhang W."/>
            <person name="Yang X."/>
            <person name="Jeffery I.B."/>
            <person name="Cooney J.C."/>
            <person name="Kagawa T.F."/>
            <person name="Liu W."/>
            <person name="Song Y."/>
            <person name="Salvetti E."/>
            <person name="Wrobel A."/>
            <person name="Rasinkangas P."/>
            <person name="Parkhill J."/>
            <person name="Rea M.C."/>
            <person name="O'Sullivan O."/>
            <person name="Ritari J."/>
            <person name="Douillard F.P."/>
            <person name="Paul Ross R."/>
            <person name="Yang R."/>
            <person name="Briner A.E."/>
            <person name="Felis G.E."/>
            <person name="de Vos W.M."/>
            <person name="Barrangou R."/>
            <person name="Klaenhammer T.R."/>
            <person name="Caufield P.W."/>
            <person name="Cui Y."/>
            <person name="Zhang H."/>
            <person name="O'Toole P.W."/>
        </authorList>
    </citation>
    <scope>NUCLEOTIDE SEQUENCE [LARGE SCALE GENOMIC DNA]</scope>
    <source>
        <strain evidence="1 2">DSM 19519</strain>
    </source>
</reference>
<evidence type="ECO:0000313" key="2">
    <source>
        <dbReference type="Proteomes" id="UP000051448"/>
    </source>
</evidence>
<evidence type="ECO:0000313" key="1">
    <source>
        <dbReference type="EMBL" id="KRL07940.1"/>
    </source>
</evidence>
<gene>
    <name evidence="1" type="ORF">FC92_GL001007</name>
</gene>
<dbReference type="AlphaFoldDB" id="A0A0R1MQC4"/>